<feature type="compositionally biased region" description="Basic and acidic residues" evidence="1">
    <location>
        <begin position="412"/>
        <end position="426"/>
    </location>
</feature>
<sequence>MSGHGNLKIDYTHLGQLFTAMNAVGDEAGQLGGYFRSKVCDPSGFAYHTCALRPIADVLPKMADWFDEAVRGFGTSWNDVGGAIYDSAKHIRDQDAVVRDALMSYRANDIRCDATPPSIENFHLSDVEAALGSPADGGSSMEHDARFDAAAAAWDTARDTINDGIDLLNKLGAGITPLTELGLRDYLVYPLAADYTAIGRNANACKDLDKGFDAWARNFRQLGAKTPQSLEGETGAAVAATFVAFGKAMDLAGDALSKGSYAFEGIARVSEKIAVEVEKVLVLLGTKITELASKVGSRVIPFAGELQMAFHAIKDLFSGDSPLKQFQDIIDDIETVRGIIEDCLNLKKTIRDWAQAQAGRLESFHDVLDTLSGLPGVKGLSGLSALNTKLGQAEHTFDDVDYGVDDTGQRGALDHELGGLQDRADGEGGGGDDQDDKTDGDLSNGEYGDFPTEPPVPAGGGAYA</sequence>
<feature type="region of interest" description="Disordered" evidence="1">
    <location>
        <begin position="408"/>
        <end position="464"/>
    </location>
</feature>
<dbReference type="AlphaFoldDB" id="A0A6G6WK07"/>
<protein>
    <submittedName>
        <fullName evidence="2">Uncharacterized protein</fullName>
    </submittedName>
</protein>
<accession>A0A6G6WK07</accession>
<proteinExistence type="predicted"/>
<reference evidence="2 3" key="1">
    <citation type="submission" date="2020-02" db="EMBL/GenBank/DDBJ databases">
        <title>Full genome sequence of Nocardioides sp. R-3366.</title>
        <authorList>
            <person name="Im W.-T."/>
        </authorList>
    </citation>
    <scope>NUCLEOTIDE SEQUENCE [LARGE SCALE GENOMIC DNA]</scope>
    <source>
        <strain evidence="2 3">R-3366</strain>
    </source>
</reference>
<dbReference type="KEGG" id="nano:G5V58_25025"/>
<keyword evidence="3" id="KW-1185">Reference proteome</keyword>
<gene>
    <name evidence="2" type="ORF">G5V58_25025</name>
</gene>
<organism evidence="2 3">
    <name type="scientific">Nocardioides anomalus</name>
    <dbReference type="NCBI Taxonomy" id="2712223"/>
    <lineage>
        <taxon>Bacteria</taxon>
        <taxon>Bacillati</taxon>
        <taxon>Actinomycetota</taxon>
        <taxon>Actinomycetes</taxon>
        <taxon>Propionibacteriales</taxon>
        <taxon>Nocardioidaceae</taxon>
        <taxon>Nocardioides</taxon>
    </lineage>
</organism>
<dbReference type="Proteomes" id="UP000502996">
    <property type="component" value="Chromosome"/>
</dbReference>
<name>A0A6G6WK07_9ACTN</name>
<evidence type="ECO:0000313" key="3">
    <source>
        <dbReference type="Proteomes" id="UP000502996"/>
    </source>
</evidence>
<dbReference type="RefSeq" id="WP_165238292.1">
    <property type="nucleotide sequence ID" value="NZ_CP049257.1"/>
</dbReference>
<evidence type="ECO:0000313" key="2">
    <source>
        <dbReference type="EMBL" id="QIG45574.1"/>
    </source>
</evidence>
<dbReference type="EMBL" id="CP049257">
    <property type="protein sequence ID" value="QIG45574.1"/>
    <property type="molecule type" value="Genomic_DNA"/>
</dbReference>
<evidence type="ECO:0000256" key="1">
    <source>
        <dbReference type="SAM" id="MobiDB-lite"/>
    </source>
</evidence>